<dbReference type="Proteomes" id="UP000588111">
    <property type="component" value="Unassembled WGS sequence"/>
</dbReference>
<reference evidence="1 2" key="1">
    <citation type="submission" date="2020-08" db="EMBL/GenBank/DDBJ databases">
        <title>Genomic Encyclopedia of Type Strains, Phase III (KMG-III): the genomes of soil and plant-associated and newly described type strains.</title>
        <authorList>
            <person name="Whitman W."/>
        </authorList>
    </citation>
    <scope>NUCLEOTIDE SEQUENCE [LARGE SCALE GENOMIC DNA]</scope>
    <source>
        <strain evidence="1 2">CECT 5885</strain>
    </source>
</reference>
<proteinExistence type="predicted"/>
<comment type="caution">
    <text evidence="1">The sequence shown here is derived from an EMBL/GenBank/DDBJ whole genome shotgun (WGS) entry which is preliminary data.</text>
</comment>
<accession>A0A839TC41</accession>
<dbReference type="Gene3D" id="1.20.1270.180">
    <property type="match status" value="1"/>
</dbReference>
<evidence type="ECO:0000313" key="2">
    <source>
        <dbReference type="Proteomes" id="UP000588111"/>
    </source>
</evidence>
<gene>
    <name evidence="1" type="ORF">FHS24_001454</name>
</gene>
<dbReference type="PROSITE" id="PS51257">
    <property type="entry name" value="PROKAR_LIPOPROTEIN"/>
    <property type="match status" value="1"/>
</dbReference>
<evidence type="ECO:0000313" key="1">
    <source>
        <dbReference type="EMBL" id="MBB3106937.1"/>
    </source>
</evidence>
<keyword evidence="2" id="KW-1185">Reference proteome</keyword>
<organism evidence="1 2">
    <name type="scientific">Psychrobacter luti</name>
    <dbReference type="NCBI Taxonomy" id="198481"/>
    <lineage>
        <taxon>Bacteria</taxon>
        <taxon>Pseudomonadati</taxon>
        <taxon>Pseudomonadota</taxon>
        <taxon>Gammaproteobacteria</taxon>
        <taxon>Moraxellales</taxon>
        <taxon>Moraxellaceae</taxon>
        <taxon>Psychrobacter</taxon>
    </lineage>
</organism>
<sequence length="321" mass="35651">MKLRFAVLPLTILLGLSGCDKISTISENTVKCGDDSSLQLVQSLLEDNTQSRVKNIASNEGVLTDSAGLRASTSKIHFTLEDIRTSQTDPNSTKVFCVAALSTTLDSELIERANFVTNYYEQYNLSEKAFQQDIDMDGNTIKYSLEYSIQPTDDGVNIYGQLQNGSELIDFIGTAVINAIQKSSVQAIKARQQKADVENAIAEKAALEEEEYLVAQAEAIASLESANELATISAEQAKSKATMDYKRNELNTLWNTASAEIKESLAASQKEWVKERDELCIASAREAEAARQEIVRMECVTEIISERYYQLKEYIDTYDQV</sequence>
<protein>
    <submittedName>
        <fullName evidence="1">Uncharacterized protein YecT (DUF1311 family)</fullName>
    </submittedName>
</protein>
<dbReference type="EMBL" id="JACHXL010000003">
    <property type="protein sequence ID" value="MBB3106937.1"/>
    <property type="molecule type" value="Genomic_DNA"/>
</dbReference>
<dbReference type="AlphaFoldDB" id="A0A839TC41"/>
<dbReference type="RefSeq" id="WP_183620185.1">
    <property type="nucleotide sequence ID" value="NZ_CAJHAH010000003.1"/>
</dbReference>
<name>A0A839TC41_9GAMM</name>